<accession>A0A9I9EM35</accession>
<organism evidence="2">
    <name type="scientific">Cucumis melo</name>
    <name type="common">Muskmelon</name>
    <dbReference type="NCBI Taxonomy" id="3656"/>
    <lineage>
        <taxon>Eukaryota</taxon>
        <taxon>Viridiplantae</taxon>
        <taxon>Streptophyta</taxon>
        <taxon>Embryophyta</taxon>
        <taxon>Tracheophyta</taxon>
        <taxon>Spermatophyta</taxon>
        <taxon>Magnoliopsida</taxon>
        <taxon>eudicotyledons</taxon>
        <taxon>Gunneridae</taxon>
        <taxon>Pentapetalae</taxon>
        <taxon>rosids</taxon>
        <taxon>fabids</taxon>
        <taxon>Cucurbitales</taxon>
        <taxon>Cucurbitaceae</taxon>
        <taxon>Benincaseae</taxon>
        <taxon>Cucumis</taxon>
    </lineage>
</organism>
<evidence type="ECO:0000313" key="2">
    <source>
        <dbReference type="EnsemblPlants" id="MELO3C035646.2.1"/>
    </source>
</evidence>
<dbReference type="EnsemblPlants" id="MELO3C035646.2.1">
    <property type="protein sequence ID" value="MELO3C035646.2.1"/>
    <property type="gene ID" value="MELO3C035646.2"/>
</dbReference>
<reference evidence="2" key="1">
    <citation type="submission" date="2023-03" db="UniProtKB">
        <authorList>
            <consortium name="EnsemblPlants"/>
        </authorList>
    </citation>
    <scope>IDENTIFICATION</scope>
</reference>
<dbReference type="Gramene" id="MELO3C035646.2.1">
    <property type="protein sequence ID" value="MELO3C035646.2.1"/>
    <property type="gene ID" value="MELO3C035646.2"/>
</dbReference>
<evidence type="ECO:0000256" key="1">
    <source>
        <dbReference type="SAM" id="MobiDB-lite"/>
    </source>
</evidence>
<feature type="region of interest" description="Disordered" evidence="1">
    <location>
        <begin position="1"/>
        <end position="27"/>
    </location>
</feature>
<proteinExistence type="predicted"/>
<protein>
    <submittedName>
        <fullName evidence="2">Uncharacterized protein</fullName>
    </submittedName>
</protein>
<sequence>MDSVTDDLPHPNTGPHDSHSTPSPSRLQLVRRHIPTAATSRSESAPPNMALTFPSHFSLRRQVHRPKLKGFSQTHFVSTFPIISHKNPFSSFFLPSSWLYILQVSPSLS</sequence>
<name>A0A9I9EM35_CUCME</name>
<dbReference type="AlphaFoldDB" id="A0A9I9EM35"/>